<accession>W8AW64</accession>
<reference evidence="1" key="1">
    <citation type="submission" date="2013-07" db="EMBL/GenBank/DDBJ databases">
        <authorList>
            <person name="Geib S."/>
        </authorList>
    </citation>
    <scope>NUCLEOTIDE SEQUENCE</scope>
</reference>
<name>W8AW64_CERCA</name>
<reference evidence="1" key="2">
    <citation type="journal article" date="2014" name="BMC Genomics">
        <title>A genomic perspective to assessing quality of mass-reared SIT flies used in Mediterranean fruit fly (Ceratitis capitata) eradication in California.</title>
        <authorList>
            <person name="Calla B."/>
            <person name="Hall B."/>
            <person name="Hou S."/>
            <person name="Geib S.M."/>
        </authorList>
    </citation>
    <scope>NUCLEOTIDE SEQUENCE</scope>
</reference>
<protein>
    <submittedName>
        <fullName evidence="1">Uncharacterized protein</fullName>
    </submittedName>
</protein>
<organism evidence="1">
    <name type="scientific">Ceratitis capitata</name>
    <name type="common">Mediterranean fruit fly</name>
    <name type="synonym">Tephritis capitata</name>
    <dbReference type="NCBI Taxonomy" id="7213"/>
    <lineage>
        <taxon>Eukaryota</taxon>
        <taxon>Metazoa</taxon>
        <taxon>Ecdysozoa</taxon>
        <taxon>Arthropoda</taxon>
        <taxon>Hexapoda</taxon>
        <taxon>Insecta</taxon>
        <taxon>Pterygota</taxon>
        <taxon>Neoptera</taxon>
        <taxon>Endopterygota</taxon>
        <taxon>Diptera</taxon>
        <taxon>Brachycera</taxon>
        <taxon>Muscomorpha</taxon>
        <taxon>Tephritoidea</taxon>
        <taxon>Tephritidae</taxon>
        <taxon>Ceratitis</taxon>
        <taxon>Ceratitis</taxon>
    </lineage>
</organism>
<proteinExistence type="evidence at transcript level"/>
<dbReference type="EMBL" id="GAMC01013385">
    <property type="protein sequence ID" value="JAB93170.1"/>
    <property type="molecule type" value="mRNA"/>
</dbReference>
<dbReference type="EMBL" id="GAMC01013383">
    <property type="protein sequence ID" value="JAB93172.1"/>
    <property type="molecule type" value="mRNA"/>
</dbReference>
<dbReference type="AlphaFoldDB" id="W8AW64"/>
<dbReference type="EMBL" id="GAMC01013382">
    <property type="protein sequence ID" value="JAB93173.1"/>
    <property type="molecule type" value="mRNA"/>
</dbReference>
<evidence type="ECO:0000313" key="1">
    <source>
        <dbReference type="EMBL" id="JAB93170.1"/>
    </source>
</evidence>
<sequence>MFDHSVGESNFTMSFTCNSIFQFINLIPNHRSTLCKTNIQNKVCMYVVINKKKNQNKHHTPLLTCQTNHTLPIPTRFANNLSRPTRNNTLTTETTTMTLPNSNKEIHIAHQQQCKHV</sequence>